<dbReference type="Gene3D" id="3.40.30.10">
    <property type="entry name" value="Glutaredoxin"/>
    <property type="match status" value="1"/>
</dbReference>
<dbReference type="Proteomes" id="UP000004691">
    <property type="component" value="Unassembled WGS sequence"/>
</dbReference>
<gene>
    <name evidence="11" type="ORF">SacxiDRAFT_0626</name>
</gene>
<dbReference type="eggNOG" id="COG3118">
    <property type="taxonomic scope" value="Bacteria"/>
</dbReference>
<dbReference type="NCBIfam" id="TIGR01068">
    <property type="entry name" value="thioredoxin"/>
    <property type="match status" value="1"/>
</dbReference>
<dbReference type="STRING" id="882086.SacxiDRAFT_0626"/>
<dbReference type="GO" id="GO:0005829">
    <property type="term" value="C:cytosol"/>
    <property type="evidence" value="ECO:0007669"/>
    <property type="project" value="TreeGrafter"/>
</dbReference>
<dbReference type="InterPro" id="IPR013766">
    <property type="entry name" value="Thioredoxin_domain"/>
</dbReference>
<dbReference type="PROSITE" id="PS51352">
    <property type="entry name" value="THIOREDOXIN_2"/>
    <property type="match status" value="1"/>
</dbReference>
<feature type="active site" description="Nucleophile" evidence="8">
    <location>
        <position position="30"/>
    </location>
</feature>
<evidence type="ECO:0000256" key="8">
    <source>
        <dbReference type="PIRSR" id="PIRSR000077-1"/>
    </source>
</evidence>
<dbReference type="CDD" id="cd02947">
    <property type="entry name" value="TRX_family"/>
    <property type="match status" value="1"/>
</dbReference>
<dbReference type="PRINTS" id="PR00421">
    <property type="entry name" value="THIOREDOXIN"/>
</dbReference>
<proteinExistence type="inferred from homology"/>
<evidence type="ECO:0000259" key="10">
    <source>
        <dbReference type="PROSITE" id="PS51352"/>
    </source>
</evidence>
<dbReference type="SUPFAM" id="SSF52833">
    <property type="entry name" value="Thioredoxin-like"/>
    <property type="match status" value="1"/>
</dbReference>
<organism evidence="11 12">
    <name type="scientific">Saccharomonospora xinjiangensis XJ-54</name>
    <dbReference type="NCBI Taxonomy" id="882086"/>
    <lineage>
        <taxon>Bacteria</taxon>
        <taxon>Bacillati</taxon>
        <taxon>Actinomycetota</taxon>
        <taxon>Actinomycetes</taxon>
        <taxon>Pseudonocardiales</taxon>
        <taxon>Pseudonocardiaceae</taxon>
        <taxon>Saccharomonospora</taxon>
    </lineage>
</organism>
<dbReference type="PIRSF" id="PIRSF000077">
    <property type="entry name" value="Thioredoxin"/>
    <property type="match status" value="1"/>
</dbReference>
<dbReference type="PANTHER" id="PTHR45663">
    <property type="entry name" value="GEO12009P1"/>
    <property type="match status" value="1"/>
</dbReference>
<dbReference type="RefSeq" id="WP_006237003.1">
    <property type="nucleotide sequence ID" value="NZ_JH636049.1"/>
</dbReference>
<keyword evidence="4 9" id="KW-1015">Disulfide bond</keyword>
<evidence type="ECO:0000256" key="6">
    <source>
        <dbReference type="NCBIfam" id="TIGR01068"/>
    </source>
</evidence>
<dbReference type="InterPro" id="IPR005746">
    <property type="entry name" value="Thioredoxin"/>
</dbReference>
<feature type="active site" description="Nucleophile" evidence="8">
    <location>
        <position position="33"/>
    </location>
</feature>
<keyword evidence="3" id="KW-0249">Electron transport</keyword>
<dbReference type="InterPro" id="IPR036249">
    <property type="entry name" value="Thioredoxin-like_sf"/>
</dbReference>
<dbReference type="GO" id="GO:0015035">
    <property type="term" value="F:protein-disulfide reductase activity"/>
    <property type="evidence" value="ECO:0007669"/>
    <property type="project" value="UniProtKB-UniRule"/>
</dbReference>
<feature type="site" description="Contributes to redox potential value" evidence="8">
    <location>
        <position position="31"/>
    </location>
</feature>
<accession>I0UYE5</accession>
<dbReference type="PROSITE" id="PS00194">
    <property type="entry name" value="THIOREDOXIN_1"/>
    <property type="match status" value="1"/>
</dbReference>
<evidence type="ECO:0000313" key="11">
    <source>
        <dbReference type="EMBL" id="EID52898.1"/>
    </source>
</evidence>
<reference evidence="11 12" key="1">
    <citation type="submission" date="2012-01" db="EMBL/GenBank/DDBJ databases">
        <title>Improved High-Quality Draft sequence of Saccharomonospora xinjiangensis XJ-54.</title>
        <authorList>
            <consortium name="US DOE Joint Genome Institute"/>
            <person name="Lucas S."/>
            <person name="Han J."/>
            <person name="Lapidus A."/>
            <person name="Cheng J.-F."/>
            <person name="Goodwin L."/>
            <person name="Pitluck S."/>
            <person name="Peters L."/>
            <person name="Mikhailova N."/>
            <person name="Teshima H."/>
            <person name="Detter J.C."/>
            <person name="Han C."/>
            <person name="Tapia R."/>
            <person name="Land M."/>
            <person name="Hauser L."/>
            <person name="Kyrpides N."/>
            <person name="Ivanova N."/>
            <person name="Pagani I."/>
            <person name="Brambilla E.-M."/>
            <person name="Klenk H.-P."/>
            <person name="Woyke T."/>
        </authorList>
    </citation>
    <scope>NUCLEOTIDE SEQUENCE [LARGE SCALE GENOMIC DNA]</scope>
    <source>
        <strain evidence="11 12">XJ-54</strain>
    </source>
</reference>
<evidence type="ECO:0000313" key="12">
    <source>
        <dbReference type="Proteomes" id="UP000004691"/>
    </source>
</evidence>
<dbReference type="InterPro" id="IPR017937">
    <property type="entry name" value="Thioredoxin_CS"/>
</dbReference>
<keyword evidence="5 9" id="KW-0676">Redox-active center</keyword>
<sequence>MTAFELTQDNFTQTVAENDIVLVDFWAAWCAPCRRFAPIFEAAATAHPDIAFGKVNTETQPALARAAKISSIPTLMAFREGVLVYSQPGALSSAALERVISSVKDLDMARVRSSIAAADT</sequence>
<dbReference type="HOGENOM" id="CLU_090389_10_4_11"/>
<keyword evidence="2" id="KW-0813">Transport</keyword>
<keyword evidence="12" id="KW-1185">Reference proteome</keyword>
<evidence type="ECO:0000256" key="9">
    <source>
        <dbReference type="PIRSR" id="PIRSR000077-4"/>
    </source>
</evidence>
<dbReference type="AlphaFoldDB" id="I0UYE5"/>
<evidence type="ECO:0000256" key="2">
    <source>
        <dbReference type="ARBA" id="ARBA00022448"/>
    </source>
</evidence>
<name>I0UYE5_9PSEU</name>
<dbReference type="OrthoDB" id="9790390at2"/>
<evidence type="ECO:0000256" key="7">
    <source>
        <dbReference type="PIRNR" id="PIRNR000077"/>
    </source>
</evidence>
<dbReference type="FunFam" id="3.40.30.10:FF:000155">
    <property type="entry name" value="Thioredoxin"/>
    <property type="match status" value="1"/>
</dbReference>
<evidence type="ECO:0000256" key="4">
    <source>
        <dbReference type="ARBA" id="ARBA00023157"/>
    </source>
</evidence>
<comment type="similarity">
    <text evidence="1 7">Belongs to the thioredoxin family.</text>
</comment>
<evidence type="ECO:0000256" key="5">
    <source>
        <dbReference type="ARBA" id="ARBA00023284"/>
    </source>
</evidence>
<evidence type="ECO:0000256" key="1">
    <source>
        <dbReference type="ARBA" id="ARBA00008987"/>
    </source>
</evidence>
<dbReference type="PANTHER" id="PTHR45663:SF40">
    <property type="entry name" value="THIOREDOXIN 2"/>
    <property type="match status" value="1"/>
</dbReference>
<protein>
    <recommendedName>
        <fullName evidence="6 7">Thioredoxin</fullName>
    </recommendedName>
</protein>
<feature type="site" description="Deprotonates C-terminal active site Cys" evidence="8">
    <location>
        <position position="24"/>
    </location>
</feature>
<feature type="domain" description="Thioredoxin" evidence="10">
    <location>
        <begin position="1"/>
        <end position="105"/>
    </location>
</feature>
<feature type="site" description="Contributes to redox potential value" evidence="8">
    <location>
        <position position="32"/>
    </location>
</feature>
<feature type="disulfide bond" description="Redox-active" evidence="9">
    <location>
        <begin position="30"/>
        <end position="33"/>
    </location>
</feature>
<dbReference type="Pfam" id="PF00085">
    <property type="entry name" value="Thioredoxin"/>
    <property type="match status" value="1"/>
</dbReference>
<evidence type="ECO:0000256" key="3">
    <source>
        <dbReference type="ARBA" id="ARBA00022982"/>
    </source>
</evidence>
<dbReference type="EMBL" id="JH636049">
    <property type="protein sequence ID" value="EID52898.1"/>
    <property type="molecule type" value="Genomic_DNA"/>
</dbReference>